<dbReference type="InterPro" id="IPR011527">
    <property type="entry name" value="ABC1_TM_dom"/>
</dbReference>
<dbReference type="PANTHER" id="PTHR24221">
    <property type="entry name" value="ATP-BINDING CASSETTE SUB-FAMILY B"/>
    <property type="match status" value="1"/>
</dbReference>
<comment type="similarity">
    <text evidence="2">Belongs to the ABC transporter superfamily.</text>
</comment>
<keyword evidence="3 9" id="KW-0812">Transmembrane</keyword>
<dbReference type="InterPro" id="IPR003593">
    <property type="entry name" value="AAA+_ATPase"/>
</dbReference>
<sequence>MLERAERRIDPFAPFDREETPPDRVSAFAWHYLRPVRGWLGVLVLISLAVGVLESGLYLLVGWFVDLLSTADPQTVYADHGTALLLAAFAVIVMRPLLHITHDIITNQVIVPQTTNMIRWRTHSYTIGHALGYFQGDFAGRLANRIVQVGPAVREIAVTLLDTLLYVGIFAITAFLLFSSISPWLALPMALWMIGYGLLLRYFIPLARDRSLKNADTRSVLVARVVDTYTNALTVKLFARSEDERASVREALARNTRAFLDLGRVIVASAGTLAVMNSALLAAIATLSLMLWREGAMSTGEAAAGLALVMRILAMSGWVMRSVRGVFENVGVVQESMRTIAQPHKVTDMAAARPLGVRDGAIRFEDVSFHYGAEAEVLERFDLAIAPGEKVGLVGPSGAGKSTIAALLLRLHDLEGGRITIDGQDIARVTQDSLRAQIGVVTQDTSLLHRSIRDNILYGRLEATQEEVERAAKLAHAHEFITALEDHRGRRGYDAHVGERGVKLSGGQRQRIAIARVILKDAPILVLDEATSALDSETEAAIQDSLEKLMQGRTVLAIAHRLSTIAALDRLIVLDRGRIVEQGTHHELLARDGHYARLWARQSGGFLEVA</sequence>
<protein>
    <submittedName>
        <fullName evidence="12">ATP-binding cassette, subfamily B, bacterial</fullName>
    </submittedName>
    <submittedName>
        <fullName evidence="13">ATP-binding cassette, subfamily B, multidrug efflux pump</fullName>
    </submittedName>
</protein>
<evidence type="ECO:0000256" key="9">
    <source>
        <dbReference type="SAM" id="Phobius"/>
    </source>
</evidence>
<evidence type="ECO:0000256" key="4">
    <source>
        <dbReference type="ARBA" id="ARBA00022741"/>
    </source>
</evidence>
<evidence type="ECO:0000256" key="7">
    <source>
        <dbReference type="ARBA" id="ARBA00023136"/>
    </source>
</evidence>
<keyword evidence="15" id="KW-1185">Reference proteome</keyword>
<evidence type="ECO:0000256" key="3">
    <source>
        <dbReference type="ARBA" id="ARBA00022692"/>
    </source>
</evidence>
<dbReference type="Proteomes" id="UP000050497">
    <property type="component" value="Unassembled WGS sequence"/>
</dbReference>
<dbReference type="PROSITE" id="PS50929">
    <property type="entry name" value="ABC_TM1F"/>
    <property type="match status" value="1"/>
</dbReference>
<comment type="subcellular location">
    <subcellularLocation>
        <location evidence="1">Cell membrane</location>
        <topology evidence="1">Multi-pass membrane protein</topology>
    </subcellularLocation>
</comment>
<reference evidence="12 14" key="1">
    <citation type="submission" date="2015-09" db="EMBL/GenBank/DDBJ databases">
        <title>Identification and resolution of microdiversity through metagenomic sequencing of parallel consortia.</title>
        <authorList>
            <person name="Nelson W.C."/>
            <person name="Romine M.F."/>
            <person name="Lindemann S.R."/>
        </authorList>
    </citation>
    <scope>NUCLEOTIDE SEQUENCE [LARGE SCALE GENOMIC DNA]</scope>
    <source>
        <strain evidence="12">HL-109</strain>
    </source>
</reference>
<evidence type="ECO:0000256" key="6">
    <source>
        <dbReference type="ARBA" id="ARBA00022989"/>
    </source>
</evidence>
<dbReference type="FunFam" id="3.40.50.300:FF:000218">
    <property type="entry name" value="Multidrug ABC transporter ATP-binding protein"/>
    <property type="match status" value="1"/>
</dbReference>
<dbReference type="RefSeq" id="WP_074445788.1">
    <property type="nucleotide sequence ID" value="NZ_FMBM01000002.1"/>
</dbReference>
<dbReference type="InterPro" id="IPR003439">
    <property type="entry name" value="ABC_transporter-like_ATP-bd"/>
</dbReference>
<dbReference type="PROSITE" id="PS50893">
    <property type="entry name" value="ABC_TRANSPORTER_2"/>
    <property type="match status" value="1"/>
</dbReference>
<evidence type="ECO:0000256" key="8">
    <source>
        <dbReference type="ARBA" id="ARBA00024725"/>
    </source>
</evidence>
<dbReference type="PANTHER" id="PTHR24221:SF203">
    <property type="entry name" value="ATP-BINDING_PERMEASE FUSION ABC TRANSPORTER-RELATED"/>
    <property type="match status" value="1"/>
</dbReference>
<feature type="transmembrane region" description="Helical" evidence="9">
    <location>
        <begin position="156"/>
        <end position="178"/>
    </location>
</feature>
<accession>A0A0P7Y4W0</accession>
<dbReference type="SUPFAM" id="SSF90123">
    <property type="entry name" value="ABC transporter transmembrane region"/>
    <property type="match status" value="1"/>
</dbReference>
<dbReference type="Gene3D" id="1.20.1560.10">
    <property type="entry name" value="ABC transporter type 1, transmembrane domain"/>
    <property type="match status" value="1"/>
</dbReference>
<name>A0A0P7Y4W0_9HYPH</name>
<gene>
    <name evidence="13" type="ORF">GA0071312_3242</name>
    <name evidence="12" type="ORF">HLUCCO17_04875</name>
</gene>
<dbReference type="GO" id="GO:0005524">
    <property type="term" value="F:ATP binding"/>
    <property type="evidence" value="ECO:0007669"/>
    <property type="project" value="UniProtKB-KW"/>
</dbReference>
<dbReference type="GO" id="GO:0016887">
    <property type="term" value="F:ATP hydrolysis activity"/>
    <property type="evidence" value="ECO:0007669"/>
    <property type="project" value="InterPro"/>
</dbReference>
<evidence type="ECO:0000256" key="5">
    <source>
        <dbReference type="ARBA" id="ARBA00022840"/>
    </source>
</evidence>
<feature type="transmembrane region" description="Helical" evidence="9">
    <location>
        <begin position="77"/>
        <end position="98"/>
    </location>
</feature>
<evidence type="ECO:0000259" key="10">
    <source>
        <dbReference type="PROSITE" id="PS50893"/>
    </source>
</evidence>
<evidence type="ECO:0000256" key="2">
    <source>
        <dbReference type="ARBA" id="ARBA00005417"/>
    </source>
</evidence>
<dbReference type="PATRIC" id="fig|1653334.4.peg.1670"/>
<feature type="transmembrane region" description="Helical" evidence="9">
    <location>
        <begin position="39"/>
        <end position="65"/>
    </location>
</feature>
<dbReference type="Proteomes" id="UP000182800">
    <property type="component" value="Unassembled WGS sequence"/>
</dbReference>
<evidence type="ECO:0000313" key="15">
    <source>
        <dbReference type="Proteomes" id="UP000182800"/>
    </source>
</evidence>
<feature type="domain" description="ABC transmembrane type-1" evidence="11">
    <location>
        <begin position="42"/>
        <end position="323"/>
    </location>
</feature>
<keyword evidence="6 9" id="KW-1133">Transmembrane helix</keyword>
<dbReference type="SUPFAM" id="SSF52540">
    <property type="entry name" value="P-loop containing nucleoside triphosphate hydrolases"/>
    <property type="match status" value="1"/>
</dbReference>
<dbReference type="GO" id="GO:0034040">
    <property type="term" value="F:ATPase-coupled lipid transmembrane transporter activity"/>
    <property type="evidence" value="ECO:0007669"/>
    <property type="project" value="TreeGrafter"/>
</dbReference>
<dbReference type="InterPro" id="IPR027417">
    <property type="entry name" value="P-loop_NTPase"/>
</dbReference>
<dbReference type="STRING" id="1653334.GA0071312_3242"/>
<dbReference type="GO" id="GO:0005886">
    <property type="term" value="C:plasma membrane"/>
    <property type="evidence" value="ECO:0007669"/>
    <property type="project" value="UniProtKB-SubCell"/>
</dbReference>
<proteinExistence type="inferred from homology"/>
<dbReference type="GO" id="GO:0140359">
    <property type="term" value="F:ABC-type transporter activity"/>
    <property type="evidence" value="ECO:0007669"/>
    <property type="project" value="InterPro"/>
</dbReference>
<reference evidence="13 15" key="2">
    <citation type="submission" date="2016-08" db="EMBL/GenBank/DDBJ databases">
        <authorList>
            <person name="Varghese N."/>
            <person name="Submissions Spin"/>
        </authorList>
    </citation>
    <scope>NUCLEOTIDE SEQUENCE [LARGE SCALE GENOMIC DNA]</scope>
    <source>
        <strain evidence="13 15">HL-109</strain>
    </source>
</reference>
<organism evidence="12 14">
    <name type="scientific">Saliniramus fredricksonii</name>
    <dbReference type="NCBI Taxonomy" id="1653334"/>
    <lineage>
        <taxon>Bacteria</taxon>
        <taxon>Pseudomonadati</taxon>
        <taxon>Pseudomonadota</taxon>
        <taxon>Alphaproteobacteria</taxon>
        <taxon>Hyphomicrobiales</taxon>
        <taxon>Salinarimonadaceae</taxon>
        <taxon>Saliniramus</taxon>
    </lineage>
</organism>
<feature type="domain" description="ABC transporter" evidence="10">
    <location>
        <begin position="362"/>
        <end position="601"/>
    </location>
</feature>
<dbReference type="AlphaFoldDB" id="A0A0P7Y4W0"/>
<dbReference type="PROSITE" id="PS00211">
    <property type="entry name" value="ABC_TRANSPORTER_1"/>
    <property type="match status" value="1"/>
</dbReference>
<evidence type="ECO:0000313" key="14">
    <source>
        <dbReference type="Proteomes" id="UP000050497"/>
    </source>
</evidence>
<evidence type="ECO:0000259" key="11">
    <source>
        <dbReference type="PROSITE" id="PS50929"/>
    </source>
</evidence>
<dbReference type="Pfam" id="PF00005">
    <property type="entry name" value="ABC_tran"/>
    <property type="match status" value="1"/>
</dbReference>
<feature type="transmembrane region" description="Helical" evidence="9">
    <location>
        <begin position="265"/>
        <end position="290"/>
    </location>
</feature>
<evidence type="ECO:0000313" key="12">
    <source>
        <dbReference type="EMBL" id="KPQ11814.1"/>
    </source>
</evidence>
<dbReference type="InterPro" id="IPR039421">
    <property type="entry name" value="Type_1_exporter"/>
</dbReference>
<keyword evidence="4" id="KW-0547">Nucleotide-binding</keyword>
<keyword evidence="5 12" id="KW-0067">ATP-binding</keyword>
<feature type="transmembrane region" description="Helical" evidence="9">
    <location>
        <begin position="184"/>
        <end position="204"/>
    </location>
</feature>
<dbReference type="Gene3D" id="3.40.50.300">
    <property type="entry name" value="P-loop containing nucleotide triphosphate hydrolases"/>
    <property type="match status" value="1"/>
</dbReference>
<dbReference type="SMART" id="SM00382">
    <property type="entry name" value="AAA"/>
    <property type="match status" value="1"/>
</dbReference>
<dbReference type="EMBL" id="LJSX01000005">
    <property type="protein sequence ID" value="KPQ11814.1"/>
    <property type="molecule type" value="Genomic_DNA"/>
</dbReference>
<dbReference type="InterPro" id="IPR017871">
    <property type="entry name" value="ABC_transporter-like_CS"/>
</dbReference>
<comment type="function">
    <text evidence="8">Part of an ABC transporter complex. Transmembrane domains (TMD) form a pore in the inner membrane and the ATP-binding domain (NBD) is responsible for energy generation.</text>
</comment>
<dbReference type="OrthoDB" id="9804259at2"/>
<evidence type="ECO:0000256" key="1">
    <source>
        <dbReference type="ARBA" id="ARBA00004651"/>
    </source>
</evidence>
<evidence type="ECO:0000313" key="13">
    <source>
        <dbReference type="EMBL" id="SCC82261.1"/>
    </source>
</evidence>
<dbReference type="Pfam" id="PF00664">
    <property type="entry name" value="ABC_membrane"/>
    <property type="match status" value="1"/>
</dbReference>
<dbReference type="InterPro" id="IPR036640">
    <property type="entry name" value="ABC1_TM_sf"/>
</dbReference>
<keyword evidence="7 9" id="KW-0472">Membrane</keyword>
<dbReference type="EMBL" id="FMBM01000002">
    <property type="protein sequence ID" value="SCC82261.1"/>
    <property type="molecule type" value="Genomic_DNA"/>
</dbReference>
<comment type="caution">
    <text evidence="12">The sequence shown here is derived from an EMBL/GenBank/DDBJ whole genome shotgun (WGS) entry which is preliminary data.</text>
</comment>